<feature type="domain" description="SaeA fifth Fn3-like" evidence="6">
    <location>
        <begin position="541"/>
        <end position="665"/>
    </location>
</feature>
<dbReference type="Pfam" id="PF25834">
    <property type="entry name" value="Fn3_SaeA_4th"/>
    <property type="match status" value="1"/>
</dbReference>
<sequence>MTEPNQSDADPRLAALLRWRDGLIAAGTVTAASFKEAHIRLVLRSGRTAAEQLRAMLPGPVAEHAEEMARVLREADGPSAAPPAGPGPDATQVVRTLAPTGGATGGAHAVPQSGFAPFQFVRTDHEVAPVSLRRAREGAGVELSWPPFAAAPGGYVVYRVISSDEGRGYSPDHGHQITATAATSVRDPRPVTGALRHLQVWVNAGRDRDAALAAQPVLHAAGVLVGTLSDFEIREDSGRVIGKWQVPPGVAAVHIYRVPVELAARSGPAFRILADGPNLTGFVDDDAERGRRYVYQLRCEVDVDGVVRLSDYVQAEVRVSAVLLPVEDLALTTHAERAGGVAFDLSWTAPAFGEVRVYRTAEPPNADAARNELDEGALEHVGLTHAAQLSHPITETVDPAGVRHARMSGVPWPADWHRAYFTPVTVLDGRARLGRPESSVRTGLISDVSLVEYCNKQVLTFDWPQGAASVRIFIAPRGHDPRQGLNGRSYEISLADYEKEGGKHFVNELPHRGCSLHLVPVAYTGGRPVLGAPASVDYGGLLRLWYDVRVLAGPDGMPMTAAVRIRAENDAAGSPPFVLVHNPDRIPLAANDGTAIDMCQLDAAGRPTSGRVKAFQWSSLSAAGSTETWGGDVSGRLGWIRLFADLSPDRLRRLALLDPHVDALRLRPGPVPQ</sequence>
<name>A0A1X1RAG2_MYCFA</name>
<dbReference type="AlphaFoldDB" id="A0A1X1RAG2"/>
<evidence type="ECO:0000313" key="7">
    <source>
        <dbReference type="EMBL" id="ORV02036.1"/>
    </source>
</evidence>
<dbReference type="InterPro" id="IPR058695">
    <property type="entry name" value="SaeA_N"/>
</dbReference>
<feature type="domain" description="SaeA first Fn3-like" evidence="2">
    <location>
        <begin position="132"/>
        <end position="223"/>
    </location>
</feature>
<feature type="domain" description="SaeA third Fn3-like" evidence="4">
    <location>
        <begin position="334"/>
        <end position="436"/>
    </location>
</feature>
<feature type="domain" description="SaeA N-terminal" evidence="1">
    <location>
        <begin position="12"/>
        <end position="72"/>
    </location>
</feature>
<evidence type="ECO:0000259" key="5">
    <source>
        <dbReference type="Pfam" id="PF25835"/>
    </source>
</evidence>
<dbReference type="OrthoDB" id="4362456at2"/>
<evidence type="ECO:0000259" key="1">
    <source>
        <dbReference type="Pfam" id="PF25831"/>
    </source>
</evidence>
<comment type="caution">
    <text evidence="7">The sequence shown here is derived from an EMBL/GenBank/DDBJ whole genome shotgun (WGS) entry which is preliminary data.</text>
</comment>
<dbReference type="InterPro" id="IPR058691">
    <property type="entry name" value="Fn3_SaeA_1st"/>
</dbReference>
<gene>
    <name evidence="7" type="ORF">AWC04_12445</name>
</gene>
<evidence type="ECO:0000259" key="4">
    <source>
        <dbReference type="Pfam" id="PF25834"/>
    </source>
</evidence>
<feature type="domain" description="SaeA second Fn3-like" evidence="3">
    <location>
        <begin position="229"/>
        <end position="317"/>
    </location>
</feature>
<feature type="domain" description="SaeA fourth Fn3-like" evidence="5">
    <location>
        <begin position="445"/>
        <end position="537"/>
    </location>
</feature>
<dbReference type="EMBL" id="LQOJ01000042">
    <property type="protein sequence ID" value="ORV02036.1"/>
    <property type="molecule type" value="Genomic_DNA"/>
</dbReference>
<dbReference type="InterPro" id="IPR058694">
    <property type="entry name" value="Fn3_SaeA_4th"/>
</dbReference>
<accession>A0A1X1RAG2</accession>
<organism evidence="7 8">
    <name type="scientific">Mycolicibacterium fallax</name>
    <name type="common">Mycobacterium fallax</name>
    <dbReference type="NCBI Taxonomy" id="1793"/>
    <lineage>
        <taxon>Bacteria</taxon>
        <taxon>Bacillati</taxon>
        <taxon>Actinomycetota</taxon>
        <taxon>Actinomycetes</taxon>
        <taxon>Mycobacteriales</taxon>
        <taxon>Mycobacteriaceae</taxon>
        <taxon>Mycolicibacterium</taxon>
    </lineage>
</organism>
<dbReference type="InterPro" id="IPR058696">
    <property type="entry name" value="Fn3_SaeA_5th"/>
</dbReference>
<reference evidence="7 8" key="1">
    <citation type="submission" date="2016-01" db="EMBL/GenBank/DDBJ databases">
        <title>The new phylogeny of the genus Mycobacterium.</title>
        <authorList>
            <person name="Tarcisio F."/>
            <person name="Conor M."/>
            <person name="Antonella G."/>
            <person name="Elisabetta G."/>
            <person name="Giulia F.S."/>
            <person name="Sara T."/>
            <person name="Anna F."/>
            <person name="Clotilde B."/>
            <person name="Roberto B."/>
            <person name="Veronica D.S."/>
            <person name="Fabio R."/>
            <person name="Monica P."/>
            <person name="Olivier J."/>
            <person name="Enrico T."/>
            <person name="Nicola S."/>
        </authorList>
    </citation>
    <scope>NUCLEOTIDE SEQUENCE [LARGE SCALE GENOMIC DNA]</scope>
    <source>
        <strain evidence="7 8">DSM 44179</strain>
    </source>
</reference>
<proteinExistence type="predicted"/>
<protein>
    <submittedName>
        <fullName evidence="7">Uncharacterized protein</fullName>
    </submittedName>
</protein>
<evidence type="ECO:0000259" key="3">
    <source>
        <dbReference type="Pfam" id="PF25833"/>
    </source>
</evidence>
<dbReference type="Proteomes" id="UP000193484">
    <property type="component" value="Unassembled WGS sequence"/>
</dbReference>
<dbReference type="Pfam" id="PF25833">
    <property type="entry name" value="Fn3_SaeA_3rd"/>
    <property type="match status" value="1"/>
</dbReference>
<dbReference type="InterPro" id="IPR058692">
    <property type="entry name" value="Fn3_SaeA_2nd"/>
</dbReference>
<dbReference type="RefSeq" id="WP_085096643.1">
    <property type="nucleotide sequence ID" value="NZ_AP022603.1"/>
</dbReference>
<evidence type="ECO:0000259" key="2">
    <source>
        <dbReference type="Pfam" id="PF25832"/>
    </source>
</evidence>
<dbReference type="InterPro" id="IPR058693">
    <property type="entry name" value="Fn3_SaeA_3rd"/>
</dbReference>
<dbReference type="STRING" id="1793.AWC04_12445"/>
<dbReference type="Pfam" id="PF25836">
    <property type="entry name" value="Fn3_SaeA_6th"/>
    <property type="match status" value="1"/>
</dbReference>
<dbReference type="Pfam" id="PF25831">
    <property type="entry name" value="SaeA_1st"/>
    <property type="match status" value="1"/>
</dbReference>
<keyword evidence="8" id="KW-1185">Reference proteome</keyword>
<dbReference type="Pfam" id="PF25832">
    <property type="entry name" value="Fn3_SaeA_2nd"/>
    <property type="match status" value="1"/>
</dbReference>
<evidence type="ECO:0000259" key="6">
    <source>
        <dbReference type="Pfam" id="PF25836"/>
    </source>
</evidence>
<dbReference type="Pfam" id="PF25835">
    <property type="entry name" value="Fn3_SaeA_5th"/>
    <property type="match status" value="1"/>
</dbReference>
<evidence type="ECO:0000313" key="8">
    <source>
        <dbReference type="Proteomes" id="UP000193484"/>
    </source>
</evidence>